<dbReference type="GO" id="GO:0000160">
    <property type="term" value="P:phosphorelay signal transduction system"/>
    <property type="evidence" value="ECO:0007669"/>
    <property type="project" value="TreeGrafter"/>
</dbReference>
<evidence type="ECO:0000259" key="7">
    <source>
        <dbReference type="SMART" id="SM00387"/>
    </source>
</evidence>
<dbReference type="Proteomes" id="UP000590511">
    <property type="component" value="Unassembled WGS sequence"/>
</dbReference>
<reference evidence="8 9" key="1">
    <citation type="submission" date="2020-08" db="EMBL/GenBank/DDBJ databases">
        <title>Sequencing the genomes of 1000 actinobacteria strains.</title>
        <authorList>
            <person name="Klenk H.-P."/>
        </authorList>
    </citation>
    <scope>NUCLEOTIDE SEQUENCE [LARGE SCALE GENOMIC DNA]</scope>
    <source>
        <strain evidence="8 9">DSM 43150</strain>
    </source>
</reference>
<keyword evidence="3" id="KW-0597">Phosphoprotein</keyword>
<dbReference type="Pfam" id="PF08376">
    <property type="entry name" value="NIT"/>
    <property type="match status" value="1"/>
</dbReference>
<accession>A0A7W7HEX8</accession>
<feature type="compositionally biased region" description="Low complexity" evidence="6">
    <location>
        <begin position="827"/>
        <end position="839"/>
    </location>
</feature>
<feature type="region of interest" description="Disordered" evidence="6">
    <location>
        <begin position="755"/>
        <end position="854"/>
    </location>
</feature>
<dbReference type="PANTHER" id="PTHR45436:SF5">
    <property type="entry name" value="SENSOR HISTIDINE KINASE TRCS"/>
    <property type="match status" value="1"/>
</dbReference>
<dbReference type="Gene3D" id="6.10.340.10">
    <property type="match status" value="1"/>
</dbReference>
<keyword evidence="5 8" id="KW-0418">Kinase</keyword>
<dbReference type="GO" id="GO:0005886">
    <property type="term" value="C:plasma membrane"/>
    <property type="evidence" value="ECO:0007669"/>
    <property type="project" value="TreeGrafter"/>
</dbReference>
<dbReference type="SMART" id="SM00387">
    <property type="entry name" value="HATPase_c"/>
    <property type="match status" value="1"/>
</dbReference>
<dbReference type="SUPFAM" id="SSF55874">
    <property type="entry name" value="ATPase domain of HSP90 chaperone/DNA topoisomerase II/histidine kinase"/>
    <property type="match status" value="1"/>
</dbReference>
<comment type="caution">
    <text evidence="8">The sequence shown here is derived from an EMBL/GenBank/DDBJ whole genome shotgun (WGS) entry which is preliminary data.</text>
</comment>
<dbReference type="EMBL" id="JACHNC010000001">
    <property type="protein sequence ID" value="MBB4748882.1"/>
    <property type="molecule type" value="Genomic_DNA"/>
</dbReference>
<evidence type="ECO:0000256" key="2">
    <source>
        <dbReference type="ARBA" id="ARBA00012438"/>
    </source>
</evidence>
<evidence type="ECO:0000256" key="4">
    <source>
        <dbReference type="ARBA" id="ARBA00022679"/>
    </source>
</evidence>
<organism evidence="8 9">
    <name type="scientific">Actinoplanes lobatus</name>
    <dbReference type="NCBI Taxonomy" id="113568"/>
    <lineage>
        <taxon>Bacteria</taxon>
        <taxon>Bacillati</taxon>
        <taxon>Actinomycetota</taxon>
        <taxon>Actinomycetes</taxon>
        <taxon>Micromonosporales</taxon>
        <taxon>Micromonosporaceae</taxon>
        <taxon>Actinoplanes</taxon>
    </lineage>
</organism>
<feature type="compositionally biased region" description="Basic and acidic residues" evidence="6">
    <location>
        <begin position="922"/>
        <end position="937"/>
    </location>
</feature>
<dbReference type="InterPro" id="IPR050428">
    <property type="entry name" value="TCS_sensor_his_kinase"/>
</dbReference>
<protein>
    <recommendedName>
        <fullName evidence="2">histidine kinase</fullName>
        <ecNumber evidence="2">2.7.13.3</ecNumber>
    </recommendedName>
</protein>
<dbReference type="RefSeq" id="WP_188121296.1">
    <property type="nucleotide sequence ID" value="NZ_BOMP01000003.1"/>
</dbReference>
<dbReference type="AlphaFoldDB" id="A0A7W7HEX8"/>
<evidence type="ECO:0000256" key="5">
    <source>
        <dbReference type="ARBA" id="ARBA00022777"/>
    </source>
</evidence>
<dbReference type="Gene3D" id="3.30.565.10">
    <property type="entry name" value="Histidine kinase-like ATPase, C-terminal domain"/>
    <property type="match status" value="1"/>
</dbReference>
<dbReference type="GO" id="GO:0004673">
    <property type="term" value="F:protein histidine kinase activity"/>
    <property type="evidence" value="ECO:0007669"/>
    <property type="project" value="UniProtKB-EC"/>
</dbReference>
<feature type="region of interest" description="Disordered" evidence="6">
    <location>
        <begin position="866"/>
        <end position="937"/>
    </location>
</feature>
<evidence type="ECO:0000256" key="6">
    <source>
        <dbReference type="SAM" id="MobiDB-lite"/>
    </source>
</evidence>
<proteinExistence type="predicted"/>
<dbReference type="EC" id="2.7.13.3" evidence="2"/>
<dbReference type="PANTHER" id="PTHR45436">
    <property type="entry name" value="SENSOR HISTIDINE KINASE YKOH"/>
    <property type="match status" value="1"/>
</dbReference>
<dbReference type="InterPro" id="IPR013587">
    <property type="entry name" value="Nitrate/nitrite_sensing"/>
</dbReference>
<comment type="catalytic activity">
    <reaction evidence="1">
        <text>ATP + protein L-histidine = ADP + protein N-phospho-L-histidine.</text>
        <dbReference type="EC" id="2.7.13.3"/>
    </reaction>
</comment>
<evidence type="ECO:0000313" key="8">
    <source>
        <dbReference type="EMBL" id="MBB4748882.1"/>
    </source>
</evidence>
<sequence length="937" mass="100401">MRSRNWSIRSKIIAMVAVPLSAVLALWIFATSVTAGPANHLLDARESVLTLGDPGMRLIGQLQRERHYSAIYQATTRPSRTELAQERVMTDRLVGEVRTAARKADASEDVTTRVDALLVELDKLGQIRREVDDRKTSYFYTAQDFDRIIEAAFEVSRSAAVFFHDRVDREVRGLISAFRGLEYMSRIDALLAGANAEGRIDAKTRETLILYVGTSRYLINAGVADMPERAKGDYSRLITHPSFVKIDELTNALLAERYAGGPPPVNGVTWQAEYDFVSQEMRDFTMRVVDDVAEDATPYAIDIIGKLAVGALLGLVALGASIYVSVRLGRSIVGRLIRLRRDALELASERLPSVVRRLQRGEIVDVGVETPPLEYGLDEIGQLGHAFNDVQRTAVQSAVEEANVRRGINEVFLNIARRSQTLLHRQLSLLDRMERRETDPQELEDLYRVDHLATRMRRHAEDLVILAGAAPGRGWRNPVPVVDVVRGAISEVEDYKRVDIRSIPTAALFGRAVGDVIHLLAELIENAASYSPPHTRVQVIGQLLPNGYAVEIEDRGLGMSPEALEQTNRRLAEPPDFDPADSARLGLFVVAQLANRHGIRVSLRASAYGGVTAVALIPGDLVTGGPGGGRPSNGSTPGPLVGTGTEDPSRSLAALQWQDSGELKQITTSGRRAAVGDEKPARDGVTVNGHHRAAAELTGPAASTVAAELSAEGLVQRRRTRKQTTPPPAAPPTDVADQTIDLSVLDELAAGLPAAPRAVPRNSGPPALDAPPASDVPDLGVSDLEAPAFEAPDPDAPSTEDVEATVPLPDLSGGATGDDGLPRRVRQASLAPQLRQAPPAEEPPATAPARSAEQARTLMSALQLGTTRGRVDAARAESAAGHAEAPSDVTPDDAATVSLPALPTAGENENAPSGPEVGVSGDHAEGPGENLLLEKDA</sequence>
<feature type="region of interest" description="Disordered" evidence="6">
    <location>
        <begin position="625"/>
        <end position="647"/>
    </location>
</feature>
<keyword evidence="4" id="KW-0808">Transferase</keyword>
<dbReference type="InterPro" id="IPR036890">
    <property type="entry name" value="HATPase_C_sf"/>
</dbReference>
<evidence type="ECO:0000256" key="3">
    <source>
        <dbReference type="ARBA" id="ARBA00022553"/>
    </source>
</evidence>
<dbReference type="InterPro" id="IPR003594">
    <property type="entry name" value="HATPase_dom"/>
</dbReference>
<gene>
    <name evidence="8" type="ORF">BJ964_003043</name>
</gene>
<evidence type="ECO:0000313" key="9">
    <source>
        <dbReference type="Proteomes" id="UP000590511"/>
    </source>
</evidence>
<feature type="domain" description="Histidine kinase/HSP90-like ATPase" evidence="7">
    <location>
        <begin position="511"/>
        <end position="621"/>
    </location>
</feature>
<name>A0A7W7HEX8_9ACTN</name>
<dbReference type="Pfam" id="PF02518">
    <property type="entry name" value="HATPase_c"/>
    <property type="match status" value="1"/>
</dbReference>
<feature type="region of interest" description="Disordered" evidence="6">
    <location>
        <begin position="715"/>
        <end position="736"/>
    </location>
</feature>
<evidence type="ECO:0000256" key="1">
    <source>
        <dbReference type="ARBA" id="ARBA00000085"/>
    </source>
</evidence>